<dbReference type="EMBL" id="SNRW01024360">
    <property type="protein sequence ID" value="KAA6362318.1"/>
    <property type="molecule type" value="Genomic_DNA"/>
</dbReference>
<dbReference type="Gene3D" id="1.25.10.10">
    <property type="entry name" value="Leucine-rich Repeat Variant"/>
    <property type="match status" value="1"/>
</dbReference>
<gene>
    <name evidence="1" type="ORF">EZS28_042155</name>
</gene>
<comment type="caution">
    <text evidence="1">The sequence shown here is derived from an EMBL/GenBank/DDBJ whole genome shotgun (WGS) entry which is preliminary data.</text>
</comment>
<dbReference type="SUPFAM" id="SSF48371">
    <property type="entry name" value="ARM repeat"/>
    <property type="match status" value="1"/>
</dbReference>
<evidence type="ECO:0000313" key="1">
    <source>
        <dbReference type="EMBL" id="KAA6362318.1"/>
    </source>
</evidence>
<dbReference type="AlphaFoldDB" id="A0A5J4TVZ4"/>
<evidence type="ECO:0000313" key="2">
    <source>
        <dbReference type="Proteomes" id="UP000324800"/>
    </source>
</evidence>
<protein>
    <submittedName>
        <fullName evidence="1">Uncharacterized protein</fullName>
    </submittedName>
</protein>
<accession>A0A5J4TVZ4</accession>
<organism evidence="1 2">
    <name type="scientific">Streblomastix strix</name>
    <dbReference type="NCBI Taxonomy" id="222440"/>
    <lineage>
        <taxon>Eukaryota</taxon>
        <taxon>Metamonada</taxon>
        <taxon>Preaxostyla</taxon>
        <taxon>Oxymonadida</taxon>
        <taxon>Streblomastigidae</taxon>
        <taxon>Streblomastix</taxon>
    </lineage>
</organism>
<dbReference type="InterPro" id="IPR016024">
    <property type="entry name" value="ARM-type_fold"/>
</dbReference>
<reference evidence="1 2" key="1">
    <citation type="submission" date="2019-03" db="EMBL/GenBank/DDBJ databases">
        <title>Single cell metagenomics reveals metabolic interactions within the superorganism composed of flagellate Streblomastix strix and complex community of Bacteroidetes bacteria on its surface.</title>
        <authorList>
            <person name="Treitli S.C."/>
            <person name="Kolisko M."/>
            <person name="Husnik F."/>
            <person name="Keeling P."/>
            <person name="Hampl V."/>
        </authorList>
    </citation>
    <scope>NUCLEOTIDE SEQUENCE [LARGE SCALE GENOMIC DNA]</scope>
    <source>
        <strain evidence="1">ST1C</strain>
    </source>
</reference>
<sequence length="285" mass="32716">MSRLSESLKAIRTIENGDQSQISAELENFAKNITNKIDQISDGLIYGEKDVDNVIQTGLLNELIGQTKRTPTHQLSTVRILPLFQICQKGTVEQTQRIYKSGILHALTPKLKNNNKNVQLFILLTFIYIIKNGWKQLKQSAQQSNLQEILKYQHPYVADLHKHGIIKRIIIEMLTNQNIDSQNKRLTCKFLDILYIEGLQLPSKLQDQVISGFNTLNSQDEMQQEGSFGALSYMSVNKENYDAIIEEGYLDDAIDIIRENDKKESRVSRDQLIAHISQKHLHQQQ</sequence>
<proteinExistence type="predicted"/>
<name>A0A5J4TVZ4_9EUKA</name>
<dbReference type="InterPro" id="IPR011989">
    <property type="entry name" value="ARM-like"/>
</dbReference>
<dbReference type="Proteomes" id="UP000324800">
    <property type="component" value="Unassembled WGS sequence"/>
</dbReference>